<gene>
    <name evidence="2" type="ORF">AXF42_Ash002553</name>
</gene>
<evidence type="ECO:0000313" key="2">
    <source>
        <dbReference type="EMBL" id="PKA57249.1"/>
    </source>
</evidence>
<accession>A0A2I0ANW2</accession>
<keyword evidence="3" id="KW-1185">Reference proteome</keyword>
<sequence>MSSIYARSESPPWEIAAWPNRSPLQALLSSFEPAARKVRPYREGPFCSQSGRNGTTPIRVSGDLSKENVSIKSRSKRGSETSPV</sequence>
<dbReference type="Proteomes" id="UP000236161">
    <property type="component" value="Unassembled WGS sequence"/>
</dbReference>
<feature type="region of interest" description="Disordered" evidence="1">
    <location>
        <begin position="41"/>
        <end position="84"/>
    </location>
</feature>
<organism evidence="2 3">
    <name type="scientific">Apostasia shenzhenica</name>
    <dbReference type="NCBI Taxonomy" id="1088818"/>
    <lineage>
        <taxon>Eukaryota</taxon>
        <taxon>Viridiplantae</taxon>
        <taxon>Streptophyta</taxon>
        <taxon>Embryophyta</taxon>
        <taxon>Tracheophyta</taxon>
        <taxon>Spermatophyta</taxon>
        <taxon>Magnoliopsida</taxon>
        <taxon>Liliopsida</taxon>
        <taxon>Asparagales</taxon>
        <taxon>Orchidaceae</taxon>
        <taxon>Apostasioideae</taxon>
        <taxon>Apostasia</taxon>
    </lineage>
</organism>
<evidence type="ECO:0000256" key="1">
    <source>
        <dbReference type="SAM" id="MobiDB-lite"/>
    </source>
</evidence>
<name>A0A2I0ANW2_9ASPA</name>
<dbReference type="EMBL" id="KZ451969">
    <property type="protein sequence ID" value="PKA57249.1"/>
    <property type="molecule type" value="Genomic_DNA"/>
</dbReference>
<dbReference type="AlphaFoldDB" id="A0A2I0ANW2"/>
<protein>
    <submittedName>
        <fullName evidence="2">Uncharacterized protein</fullName>
    </submittedName>
</protein>
<evidence type="ECO:0000313" key="3">
    <source>
        <dbReference type="Proteomes" id="UP000236161"/>
    </source>
</evidence>
<feature type="compositionally biased region" description="Polar residues" evidence="1">
    <location>
        <begin position="47"/>
        <end position="58"/>
    </location>
</feature>
<proteinExistence type="predicted"/>
<reference evidence="2 3" key="1">
    <citation type="journal article" date="2017" name="Nature">
        <title>The Apostasia genome and the evolution of orchids.</title>
        <authorList>
            <person name="Zhang G.Q."/>
            <person name="Liu K.W."/>
            <person name="Li Z."/>
            <person name="Lohaus R."/>
            <person name="Hsiao Y.Y."/>
            <person name="Niu S.C."/>
            <person name="Wang J.Y."/>
            <person name="Lin Y.C."/>
            <person name="Xu Q."/>
            <person name="Chen L.J."/>
            <person name="Yoshida K."/>
            <person name="Fujiwara S."/>
            <person name="Wang Z.W."/>
            <person name="Zhang Y.Q."/>
            <person name="Mitsuda N."/>
            <person name="Wang M."/>
            <person name="Liu G.H."/>
            <person name="Pecoraro L."/>
            <person name="Huang H.X."/>
            <person name="Xiao X.J."/>
            <person name="Lin M."/>
            <person name="Wu X.Y."/>
            <person name="Wu W.L."/>
            <person name="Chen Y.Y."/>
            <person name="Chang S.B."/>
            <person name="Sakamoto S."/>
            <person name="Ohme-Takagi M."/>
            <person name="Yagi M."/>
            <person name="Zeng S.J."/>
            <person name="Shen C.Y."/>
            <person name="Yeh C.M."/>
            <person name="Luo Y.B."/>
            <person name="Tsai W.C."/>
            <person name="Van de Peer Y."/>
            <person name="Liu Z.J."/>
        </authorList>
    </citation>
    <scope>NUCLEOTIDE SEQUENCE [LARGE SCALE GENOMIC DNA]</scope>
    <source>
        <strain evidence="3">cv. Shenzhen</strain>
        <tissue evidence="2">Stem</tissue>
    </source>
</reference>